<feature type="transmembrane region" description="Helical" evidence="6">
    <location>
        <begin position="6"/>
        <end position="28"/>
    </location>
</feature>
<dbReference type="KEGG" id="ttk:TST_1778"/>
<feature type="transmembrane region" description="Helical" evidence="6">
    <location>
        <begin position="133"/>
        <end position="154"/>
    </location>
</feature>
<evidence type="ECO:0000256" key="3">
    <source>
        <dbReference type="ARBA" id="ARBA00022748"/>
    </source>
</evidence>
<gene>
    <name evidence="8" type="primary">ccsB</name>
    <name evidence="8" type="ORF">TST_1778</name>
</gene>
<dbReference type="GO" id="GO:0017004">
    <property type="term" value="P:cytochrome complex assembly"/>
    <property type="evidence" value="ECO:0007669"/>
    <property type="project" value="UniProtKB-KW"/>
</dbReference>
<feature type="domain" description="Cytochrome c assembly protein" evidence="7">
    <location>
        <begin position="66"/>
        <end position="270"/>
    </location>
</feature>
<reference evidence="9" key="1">
    <citation type="journal article" date="2018" name="Science">
        <title>A primordial and reversible TCA cycle in a facultatively chemolithoautotrophic thermophile.</title>
        <authorList>
            <person name="Nunoura T."/>
            <person name="Chikaraishi Y."/>
            <person name="Izaki R."/>
            <person name="Suwa T."/>
            <person name="Sato T."/>
            <person name="Harada T."/>
            <person name="Mori K."/>
            <person name="Kato Y."/>
            <person name="Miyazaki M."/>
            <person name="Shimamura S."/>
            <person name="Yanagawa K."/>
            <person name="Shuto A."/>
            <person name="Ohkouchi N."/>
            <person name="Fujita N."/>
            <person name="Takaki Y."/>
            <person name="Atomi H."/>
            <person name="Takai K."/>
        </authorList>
    </citation>
    <scope>NUCLEOTIDE SEQUENCE [LARGE SCALE GENOMIC DNA]</scope>
    <source>
        <strain evidence="9">DSM 17441 / JCM 13301 / NBRC 103674 / ABI70S6</strain>
    </source>
</reference>
<dbReference type="AlphaFoldDB" id="A0A0S3QW47"/>
<keyword evidence="2 6" id="KW-0812">Transmembrane</keyword>
<dbReference type="Pfam" id="PF01578">
    <property type="entry name" value="Cytochrom_C_asm"/>
    <property type="match status" value="1"/>
</dbReference>
<evidence type="ECO:0000256" key="4">
    <source>
        <dbReference type="ARBA" id="ARBA00022989"/>
    </source>
</evidence>
<feature type="transmembrane region" description="Helical" evidence="6">
    <location>
        <begin position="92"/>
        <end position="113"/>
    </location>
</feature>
<dbReference type="InterPro" id="IPR017562">
    <property type="entry name" value="Cyt_c_biogenesis_CcsA"/>
</dbReference>
<evidence type="ECO:0000313" key="8">
    <source>
        <dbReference type="EMBL" id="BAT72562.1"/>
    </source>
</evidence>
<evidence type="ECO:0000313" key="9">
    <source>
        <dbReference type="Proteomes" id="UP000063234"/>
    </source>
</evidence>
<dbReference type="PANTHER" id="PTHR30071:SF1">
    <property type="entry name" value="CYTOCHROME B_B6 PROTEIN-RELATED"/>
    <property type="match status" value="1"/>
</dbReference>
<feature type="transmembrane region" description="Helical" evidence="6">
    <location>
        <begin position="184"/>
        <end position="207"/>
    </location>
</feature>
<keyword evidence="9" id="KW-1185">Reference proteome</keyword>
<proteinExistence type="predicted"/>
<comment type="subcellular location">
    <subcellularLocation>
        <location evidence="1">Membrane</location>
        <topology evidence="1">Multi-pass membrane protein</topology>
    </subcellularLocation>
</comment>
<keyword evidence="4 6" id="KW-1133">Transmembrane helix</keyword>
<dbReference type="NCBIfam" id="TIGR03144">
    <property type="entry name" value="cytochr_II_ccsB"/>
    <property type="match status" value="1"/>
</dbReference>
<feature type="transmembrane region" description="Helical" evidence="6">
    <location>
        <begin position="67"/>
        <end position="85"/>
    </location>
</feature>
<dbReference type="PANTHER" id="PTHR30071">
    <property type="entry name" value="HEME EXPORTER PROTEIN C"/>
    <property type="match status" value="1"/>
</dbReference>
<dbReference type="GO" id="GO:0005886">
    <property type="term" value="C:plasma membrane"/>
    <property type="evidence" value="ECO:0007669"/>
    <property type="project" value="TreeGrafter"/>
</dbReference>
<evidence type="ECO:0000259" key="7">
    <source>
        <dbReference type="Pfam" id="PF01578"/>
    </source>
</evidence>
<accession>A0A0S3QW47</accession>
<feature type="transmembrane region" description="Helical" evidence="6">
    <location>
        <begin position="244"/>
        <end position="266"/>
    </location>
</feature>
<dbReference type="InterPro" id="IPR045062">
    <property type="entry name" value="Cyt_c_biogenesis_CcsA/CcmC"/>
</dbReference>
<keyword evidence="3" id="KW-0201">Cytochrome c-type biogenesis</keyword>
<dbReference type="RefSeq" id="WP_068550722.1">
    <property type="nucleotide sequence ID" value="NZ_AP013035.1"/>
</dbReference>
<organism evidence="8 9">
    <name type="scientific">Thermosulfidibacter takaii (strain DSM 17441 / JCM 13301 / NBRC 103674 / ABI70S6)</name>
    <dbReference type="NCBI Taxonomy" id="1298851"/>
    <lineage>
        <taxon>Bacteria</taxon>
        <taxon>Pseudomonadati</taxon>
        <taxon>Thermosulfidibacterota</taxon>
        <taxon>Thermosulfidibacteria</taxon>
        <taxon>Thermosulfidibacterales</taxon>
        <taxon>Thermosulfidibacteraceae</taxon>
    </lineage>
</organism>
<evidence type="ECO:0000256" key="5">
    <source>
        <dbReference type="ARBA" id="ARBA00023136"/>
    </source>
</evidence>
<dbReference type="OrthoDB" id="9814290at2"/>
<evidence type="ECO:0000256" key="2">
    <source>
        <dbReference type="ARBA" id="ARBA00022692"/>
    </source>
</evidence>
<name>A0A0S3QW47_THET7</name>
<sequence length="275" mass="31314">MSAYKPLLILTLILYTFSTLHYLVFIVYQNERVEKLTKATFRAAVVFHLLSIVARWLQAGYFPVTSLHESLLFYSFLVALGYILLESRFKLPVVGAFLSPLNLIFLFAAITSIQQPKPLPPALQSPWLHIHGITSFAGEAAFTLSFIISIIYLLQEREIKRKKMGFFFKRLPPLNKLDEINYKILTIGFPFLTIGIITGAVWANTAWGSYWSWDPKETWSLITWLVYAGILHSRLTAGWRGRRAAILCIVGYLCVLFTFLGVNLLLPGLHSYSSM</sequence>
<dbReference type="Proteomes" id="UP000063234">
    <property type="component" value="Chromosome"/>
</dbReference>
<dbReference type="PATRIC" id="fig|1298851.3.peg.1857"/>
<feature type="transmembrane region" description="Helical" evidence="6">
    <location>
        <begin position="219"/>
        <end position="237"/>
    </location>
</feature>
<feature type="transmembrane region" description="Helical" evidence="6">
    <location>
        <begin position="40"/>
        <end position="61"/>
    </location>
</feature>
<dbReference type="EMBL" id="AP013035">
    <property type="protein sequence ID" value="BAT72562.1"/>
    <property type="molecule type" value="Genomic_DNA"/>
</dbReference>
<keyword evidence="5 6" id="KW-0472">Membrane</keyword>
<dbReference type="InterPro" id="IPR002541">
    <property type="entry name" value="Cyt_c_assembly"/>
</dbReference>
<protein>
    <submittedName>
        <fullName evidence="8">Cytochrome c-type biogenesis protein CcsB</fullName>
    </submittedName>
</protein>
<dbReference type="STRING" id="1298851.TST_1778"/>
<evidence type="ECO:0000256" key="6">
    <source>
        <dbReference type="SAM" id="Phobius"/>
    </source>
</evidence>
<dbReference type="GO" id="GO:0020037">
    <property type="term" value="F:heme binding"/>
    <property type="evidence" value="ECO:0007669"/>
    <property type="project" value="InterPro"/>
</dbReference>
<evidence type="ECO:0000256" key="1">
    <source>
        <dbReference type="ARBA" id="ARBA00004141"/>
    </source>
</evidence>